<dbReference type="EMBL" id="DXEV01000154">
    <property type="protein sequence ID" value="HIX57333.1"/>
    <property type="molecule type" value="Genomic_DNA"/>
</dbReference>
<comment type="caution">
    <text evidence="2">The sequence shown here is derived from an EMBL/GenBank/DDBJ whole genome shotgun (WGS) entry which is preliminary data.</text>
</comment>
<evidence type="ECO:0000259" key="1">
    <source>
        <dbReference type="Pfam" id="PF22557"/>
    </source>
</evidence>
<feature type="domain" description="Dual OB-containing" evidence="1">
    <location>
        <begin position="15"/>
        <end position="247"/>
    </location>
</feature>
<sequence>MSNIEFGSNEGQRCRFLILACSAKNHKYCLAGLKLDELGDGSKYSLVRLVTDDQQTDGAVPSELLSIEDEQTQAVRRLNVLDIVEYYVKQYPSLNQPENYLICSNLLSIKSLDSLKDSMSPEELGKLMSLIKRKIREISDNDEDGFVFYNTDRAITSQLLQSIGSNKHSLELRVVERIRLYKTINSVGQCKVRADFTYKGKEYSSISVTDPQLFNINQIAIESKCLVLFSLANQPFLGEYYKLIASVSEVSPDADWLLN</sequence>
<dbReference type="InterPro" id="IPR054335">
    <property type="entry name" value="DuOB_dom"/>
</dbReference>
<gene>
    <name evidence="2" type="ORF">H9850_07665</name>
</gene>
<evidence type="ECO:0000313" key="2">
    <source>
        <dbReference type="EMBL" id="HIX57333.1"/>
    </source>
</evidence>
<proteinExistence type="predicted"/>
<protein>
    <recommendedName>
        <fullName evidence="1">Dual OB-containing domain-containing protein</fullName>
    </recommendedName>
</protein>
<dbReference type="Proteomes" id="UP000886829">
    <property type="component" value="Unassembled WGS sequence"/>
</dbReference>
<accession>A0A9D1WE13</accession>
<dbReference type="Pfam" id="PF22557">
    <property type="entry name" value="DuOB"/>
    <property type="match status" value="1"/>
</dbReference>
<organism evidence="2 3">
    <name type="scientific">Candidatus Anaerobiospirillum pullistercoris</name>
    <dbReference type="NCBI Taxonomy" id="2838452"/>
    <lineage>
        <taxon>Bacteria</taxon>
        <taxon>Pseudomonadati</taxon>
        <taxon>Pseudomonadota</taxon>
        <taxon>Gammaproteobacteria</taxon>
        <taxon>Aeromonadales</taxon>
        <taxon>Succinivibrionaceae</taxon>
        <taxon>Anaerobiospirillum</taxon>
    </lineage>
</organism>
<reference evidence="2" key="2">
    <citation type="submission" date="2021-04" db="EMBL/GenBank/DDBJ databases">
        <authorList>
            <person name="Gilroy R."/>
        </authorList>
    </citation>
    <scope>NUCLEOTIDE SEQUENCE</scope>
    <source>
        <strain evidence="2">USASDec5-558</strain>
    </source>
</reference>
<name>A0A9D1WE13_9GAMM</name>
<dbReference type="AlphaFoldDB" id="A0A9D1WE13"/>
<reference evidence="2" key="1">
    <citation type="journal article" date="2021" name="PeerJ">
        <title>Extensive microbial diversity within the chicken gut microbiome revealed by metagenomics and culture.</title>
        <authorList>
            <person name="Gilroy R."/>
            <person name="Ravi A."/>
            <person name="Getino M."/>
            <person name="Pursley I."/>
            <person name="Horton D.L."/>
            <person name="Alikhan N.F."/>
            <person name="Baker D."/>
            <person name="Gharbi K."/>
            <person name="Hall N."/>
            <person name="Watson M."/>
            <person name="Adriaenssens E.M."/>
            <person name="Foster-Nyarko E."/>
            <person name="Jarju S."/>
            <person name="Secka A."/>
            <person name="Antonio M."/>
            <person name="Oren A."/>
            <person name="Chaudhuri R.R."/>
            <person name="La Ragione R."/>
            <person name="Hildebrand F."/>
            <person name="Pallen M.J."/>
        </authorList>
    </citation>
    <scope>NUCLEOTIDE SEQUENCE</scope>
    <source>
        <strain evidence="2">USASDec5-558</strain>
    </source>
</reference>
<evidence type="ECO:0000313" key="3">
    <source>
        <dbReference type="Proteomes" id="UP000886829"/>
    </source>
</evidence>